<evidence type="ECO:0000313" key="3">
    <source>
        <dbReference type="EMBL" id="QLY29532.1"/>
    </source>
</evidence>
<proteinExistence type="predicted"/>
<evidence type="ECO:0000313" key="4">
    <source>
        <dbReference type="Proteomes" id="UP000515512"/>
    </source>
</evidence>
<dbReference type="EMBL" id="CP059399">
    <property type="protein sequence ID" value="QLY29532.1"/>
    <property type="molecule type" value="Genomic_DNA"/>
</dbReference>
<dbReference type="Proteomes" id="UP000515512">
    <property type="component" value="Chromosome"/>
</dbReference>
<keyword evidence="4" id="KW-1185">Reference proteome</keyword>
<accession>A0A7D6V7H5</accession>
<name>A0A7D6V7H5_9NOCA</name>
<keyword evidence="2" id="KW-1133">Transmembrane helix</keyword>
<feature type="transmembrane region" description="Helical" evidence="2">
    <location>
        <begin position="26"/>
        <end position="48"/>
    </location>
</feature>
<dbReference type="RefSeq" id="WP_181580736.1">
    <property type="nucleotide sequence ID" value="NZ_CP059399.1"/>
</dbReference>
<sequence length="49" mass="4851">MAEQPNPPGAEAQDSPAAEPPERRNLVILAVMALAVIGALVAAAMVAAG</sequence>
<feature type="region of interest" description="Disordered" evidence="1">
    <location>
        <begin position="1"/>
        <end position="20"/>
    </location>
</feature>
<keyword evidence="2" id="KW-0472">Membrane</keyword>
<evidence type="ECO:0000256" key="2">
    <source>
        <dbReference type="SAM" id="Phobius"/>
    </source>
</evidence>
<keyword evidence="2" id="KW-0812">Transmembrane</keyword>
<gene>
    <name evidence="3" type="ORF">H0264_30420</name>
</gene>
<dbReference type="AlphaFoldDB" id="A0A7D6V7H5"/>
<dbReference type="KEGG" id="nhu:H0264_30420"/>
<reference evidence="3 4" key="1">
    <citation type="submission" date="2020-07" db="EMBL/GenBank/DDBJ databases">
        <authorList>
            <person name="Zhuang K."/>
            <person name="Ran Y."/>
        </authorList>
    </citation>
    <scope>NUCLEOTIDE SEQUENCE [LARGE SCALE GENOMIC DNA]</scope>
    <source>
        <strain evidence="3 4">WCH-YHL-001</strain>
    </source>
</reference>
<organism evidence="3 4">
    <name type="scientific">Nocardia huaxiensis</name>
    <dbReference type="NCBI Taxonomy" id="2755382"/>
    <lineage>
        <taxon>Bacteria</taxon>
        <taxon>Bacillati</taxon>
        <taxon>Actinomycetota</taxon>
        <taxon>Actinomycetes</taxon>
        <taxon>Mycobacteriales</taxon>
        <taxon>Nocardiaceae</taxon>
        <taxon>Nocardia</taxon>
    </lineage>
</organism>
<evidence type="ECO:0000256" key="1">
    <source>
        <dbReference type="SAM" id="MobiDB-lite"/>
    </source>
</evidence>
<protein>
    <submittedName>
        <fullName evidence="3">Uncharacterized protein</fullName>
    </submittedName>
</protein>